<dbReference type="EMBL" id="MRZV01000045">
    <property type="protein sequence ID" value="PIK60895.1"/>
    <property type="molecule type" value="Genomic_DNA"/>
</dbReference>
<organism evidence="1 2">
    <name type="scientific">Stichopus japonicus</name>
    <name type="common">Sea cucumber</name>
    <dbReference type="NCBI Taxonomy" id="307972"/>
    <lineage>
        <taxon>Eukaryota</taxon>
        <taxon>Metazoa</taxon>
        <taxon>Echinodermata</taxon>
        <taxon>Eleutherozoa</taxon>
        <taxon>Echinozoa</taxon>
        <taxon>Holothuroidea</taxon>
        <taxon>Aspidochirotacea</taxon>
        <taxon>Aspidochirotida</taxon>
        <taxon>Stichopodidae</taxon>
        <taxon>Apostichopus</taxon>
    </lineage>
</organism>
<feature type="non-terminal residue" evidence="1">
    <location>
        <position position="1"/>
    </location>
</feature>
<name>A0A2G8LKY4_STIJA</name>
<evidence type="ECO:0000313" key="1">
    <source>
        <dbReference type="EMBL" id="PIK60895.1"/>
    </source>
</evidence>
<proteinExistence type="predicted"/>
<sequence length="129" mass="14394">VLDKNAELCEEFGFEFVKGGNGCYLQPINNTQAELILEASQENVVTNISSSPESDDILVSCGIRIGKIGMKKLLEAFNKKYTGSADGSTILKTLEQTNLIRKPYVNLLRQLTKCKIYGARKILLFNFEK</sequence>
<keyword evidence="2" id="KW-1185">Reference proteome</keyword>
<comment type="caution">
    <text evidence="1">The sequence shown here is derived from an EMBL/GenBank/DDBJ whole genome shotgun (WGS) entry which is preliminary data.</text>
</comment>
<evidence type="ECO:0000313" key="2">
    <source>
        <dbReference type="Proteomes" id="UP000230750"/>
    </source>
</evidence>
<dbReference type="Proteomes" id="UP000230750">
    <property type="component" value="Unassembled WGS sequence"/>
</dbReference>
<gene>
    <name evidence="1" type="ORF">BSL78_02211</name>
</gene>
<protein>
    <submittedName>
        <fullName evidence="1">Uncharacterized protein</fullName>
    </submittedName>
</protein>
<accession>A0A2G8LKY4</accession>
<dbReference type="AlphaFoldDB" id="A0A2G8LKY4"/>
<reference evidence="1 2" key="1">
    <citation type="journal article" date="2017" name="PLoS Biol.">
        <title>The sea cucumber genome provides insights into morphological evolution and visceral regeneration.</title>
        <authorList>
            <person name="Zhang X."/>
            <person name="Sun L."/>
            <person name="Yuan J."/>
            <person name="Sun Y."/>
            <person name="Gao Y."/>
            <person name="Zhang L."/>
            <person name="Li S."/>
            <person name="Dai H."/>
            <person name="Hamel J.F."/>
            <person name="Liu C."/>
            <person name="Yu Y."/>
            <person name="Liu S."/>
            <person name="Lin W."/>
            <person name="Guo K."/>
            <person name="Jin S."/>
            <person name="Xu P."/>
            <person name="Storey K.B."/>
            <person name="Huan P."/>
            <person name="Zhang T."/>
            <person name="Zhou Y."/>
            <person name="Zhang J."/>
            <person name="Lin C."/>
            <person name="Li X."/>
            <person name="Xing L."/>
            <person name="Huo D."/>
            <person name="Sun M."/>
            <person name="Wang L."/>
            <person name="Mercier A."/>
            <person name="Li F."/>
            <person name="Yang H."/>
            <person name="Xiang J."/>
        </authorList>
    </citation>
    <scope>NUCLEOTIDE SEQUENCE [LARGE SCALE GENOMIC DNA]</scope>
    <source>
        <strain evidence="1">Shaxun</strain>
        <tissue evidence="1">Muscle</tissue>
    </source>
</reference>
<feature type="non-terminal residue" evidence="1">
    <location>
        <position position="129"/>
    </location>
</feature>